<dbReference type="PANTHER" id="PTHR12760">
    <property type="entry name" value="TETRATRICOPEPTIDE REPEAT PROTEIN"/>
    <property type="match status" value="1"/>
</dbReference>
<dbReference type="EMBL" id="LT598468">
    <property type="protein sequence ID" value="SCV02867.1"/>
    <property type="molecule type" value="Genomic_DNA"/>
</dbReference>
<keyword evidence="3" id="KW-0256">Endoplasmic reticulum</keyword>
<evidence type="ECO:0000256" key="3">
    <source>
        <dbReference type="RuleBase" id="RU367091"/>
    </source>
</evidence>
<evidence type="ECO:0000256" key="2">
    <source>
        <dbReference type="PROSITE-ProRule" id="PRU00339"/>
    </source>
</evidence>
<reference evidence="5" key="1">
    <citation type="submission" date="2016-03" db="EMBL/GenBank/DDBJ databases">
        <authorList>
            <person name="Devillers H."/>
        </authorList>
    </citation>
    <scope>NUCLEOTIDE SEQUENCE [LARGE SCALE GENOMIC DNA]</scope>
</reference>
<keyword evidence="3" id="KW-0472">Membrane</keyword>
<dbReference type="InterPro" id="IPR019734">
    <property type="entry name" value="TPR_rpt"/>
</dbReference>
<dbReference type="AlphaFoldDB" id="A0A1G4KEB4"/>
<dbReference type="Gene3D" id="1.25.40.10">
    <property type="entry name" value="Tetratricopeptide repeat domain"/>
    <property type="match status" value="1"/>
</dbReference>
<proteinExistence type="inferred from homology"/>
<keyword evidence="5" id="KW-1185">Reference proteome</keyword>
<dbReference type="OrthoDB" id="124397at2759"/>
<evidence type="ECO:0000256" key="1">
    <source>
        <dbReference type="ARBA" id="ARBA00022803"/>
    </source>
</evidence>
<dbReference type="GO" id="GO:0072546">
    <property type="term" value="C:EMC complex"/>
    <property type="evidence" value="ECO:0007669"/>
    <property type="project" value="UniProtKB-UniRule"/>
</dbReference>
<feature type="repeat" description="TPR" evidence="2">
    <location>
        <begin position="159"/>
        <end position="192"/>
    </location>
</feature>
<dbReference type="Proteomes" id="UP000191024">
    <property type="component" value="Chromosome H"/>
</dbReference>
<dbReference type="InterPro" id="IPR011990">
    <property type="entry name" value="TPR-like_helical_dom_sf"/>
</dbReference>
<organism evidence="4 5">
    <name type="scientific">Lachancea mirantina</name>
    <dbReference type="NCBI Taxonomy" id="1230905"/>
    <lineage>
        <taxon>Eukaryota</taxon>
        <taxon>Fungi</taxon>
        <taxon>Dikarya</taxon>
        <taxon>Ascomycota</taxon>
        <taxon>Saccharomycotina</taxon>
        <taxon>Saccharomycetes</taxon>
        <taxon>Saccharomycetales</taxon>
        <taxon>Saccharomycetaceae</taxon>
        <taxon>Lachancea</taxon>
    </lineage>
</organism>
<dbReference type="STRING" id="1230905.A0A1G4KEB4"/>
<dbReference type="PROSITE" id="PS50005">
    <property type="entry name" value="TPR"/>
    <property type="match status" value="1"/>
</dbReference>
<dbReference type="SUPFAM" id="SSF48452">
    <property type="entry name" value="TPR-like"/>
    <property type="match status" value="1"/>
</dbReference>
<accession>A0A1G4KEB4</accession>
<comment type="function">
    <text evidence="3">Part of the endoplasmic reticulum membrane protein complex (EMC) that enables the energy-independent insertion into endoplasmic reticulum membranes of newly synthesized membrane proteins.</text>
</comment>
<name>A0A1G4KEB4_9SACH</name>
<dbReference type="InterPro" id="IPR039856">
    <property type="entry name" value="EMC2-like"/>
</dbReference>
<comment type="subunit">
    <text evidence="3">Component of the ER membrane protein complex (EMC).</text>
</comment>
<gene>
    <name evidence="4" type="ORF">LAMI_0H03620G</name>
</gene>
<comment type="similarity">
    <text evidence="3">Belongs to the EMC2 family.</text>
</comment>
<evidence type="ECO:0000313" key="4">
    <source>
        <dbReference type="EMBL" id="SCV02867.1"/>
    </source>
</evidence>
<protein>
    <recommendedName>
        <fullName evidence="3">ER membrane protein complex subunit 2</fullName>
    </recommendedName>
</protein>
<keyword evidence="1 2" id="KW-0802">TPR repeat</keyword>
<sequence>MEALRKRFLTIYETKFFSIAPPNEIVELYNELKAYLKVVDPALSQTDYMSLMHMLFDLCIYNGKDIEAQVIYKTLEDRFGDNSPYLHVMQATMMQVNENDVTAEKYLQELLDRVLEYDTDILDYLLVSKKLLSIRKRSLSREKYISELLNLSEKFPLDGETWTALATEYLEAGQLDRAAFCLEEVLCIAPFNYICFAQLGEVLYYKALRDKKGKKDVLQDSLNNFLRSVELSETYLKGWAFVAKITGILDGKKALHSLAKKKLEEINQNSDSHDHMIAKIILDKL</sequence>
<comment type="subcellular location">
    <subcellularLocation>
        <location evidence="3">Endoplasmic reticulum membrane</location>
        <topology evidence="3">Peripheral membrane protein</topology>
        <orientation evidence="3">Cytoplasmic side</orientation>
    </subcellularLocation>
</comment>
<evidence type="ECO:0000313" key="5">
    <source>
        <dbReference type="Proteomes" id="UP000191024"/>
    </source>
</evidence>